<keyword evidence="5" id="KW-0808">Transferase</keyword>
<keyword evidence="7" id="KW-0274">FAD</keyword>
<evidence type="ECO:0000256" key="10">
    <source>
        <dbReference type="ARBA" id="ARBA00048540"/>
    </source>
</evidence>
<evidence type="ECO:0000256" key="4">
    <source>
        <dbReference type="ARBA" id="ARBA00022630"/>
    </source>
</evidence>
<evidence type="ECO:0000256" key="5">
    <source>
        <dbReference type="ARBA" id="ARBA00022679"/>
    </source>
</evidence>
<evidence type="ECO:0000256" key="9">
    <source>
        <dbReference type="ARBA" id="ARBA00031306"/>
    </source>
</evidence>
<dbReference type="GO" id="GO:0016740">
    <property type="term" value="F:transferase activity"/>
    <property type="evidence" value="ECO:0007669"/>
    <property type="project" value="UniProtKB-KW"/>
</dbReference>
<organism evidence="11 12">
    <name type="scientific">Aliiroseovarius pelagivivens</name>
    <dbReference type="NCBI Taxonomy" id="1639690"/>
    <lineage>
        <taxon>Bacteria</taxon>
        <taxon>Pseudomonadati</taxon>
        <taxon>Pseudomonadota</taxon>
        <taxon>Alphaproteobacteria</taxon>
        <taxon>Rhodobacterales</taxon>
        <taxon>Paracoccaceae</taxon>
        <taxon>Aliiroseovarius</taxon>
    </lineage>
</organism>
<accession>A0A2R8AHJ3</accession>
<sequence>MMHRRNVIKLGAAALGALALTRYTPSRREWRGRGFGADLSVVFHDHDEGYKRTFAAIEKEAERLEHMFSLFRPNSAISRLNRDGVLHSPPEDLVALLQVSKVAWTETGGVFDPTVQSVWKGRHARPSSIAGFDTIDVGHDLIRFEKPGTALTLNGIAQGYASDQLSRLLQHRGHAAHLVNLGEFAAGDGDWRLGIENGDAHRLTHTDLSNLGLATSAPDAMRRANGQAHIVHPFGKTPVWKTVTVQAKNSALADAYSTAFTLIPRPKIEAMDLGAMGIATVWLESPSGAVIRLG</sequence>
<comment type="cofactor">
    <cofactor evidence="1">
        <name>Mg(2+)</name>
        <dbReference type="ChEBI" id="CHEBI:18420"/>
    </cofactor>
</comment>
<dbReference type="Pfam" id="PF02424">
    <property type="entry name" value="ApbE"/>
    <property type="match status" value="1"/>
</dbReference>
<dbReference type="EMBL" id="OMOI01000001">
    <property type="protein sequence ID" value="SPF75488.1"/>
    <property type="molecule type" value="Genomic_DNA"/>
</dbReference>
<dbReference type="PANTHER" id="PTHR30040">
    <property type="entry name" value="THIAMINE BIOSYNTHESIS LIPOPROTEIN APBE"/>
    <property type="match status" value="1"/>
</dbReference>
<proteinExistence type="predicted"/>
<dbReference type="InterPro" id="IPR024932">
    <property type="entry name" value="ApbE"/>
</dbReference>
<dbReference type="Gene3D" id="3.10.520.10">
    <property type="entry name" value="ApbE-like domains"/>
    <property type="match status" value="1"/>
</dbReference>
<dbReference type="SUPFAM" id="SSF143631">
    <property type="entry name" value="ApbE-like"/>
    <property type="match status" value="1"/>
</dbReference>
<protein>
    <recommendedName>
        <fullName evidence="3">FAD:protein FMN transferase</fullName>
        <ecNumber evidence="2">2.7.1.180</ecNumber>
    </recommendedName>
    <alternativeName>
        <fullName evidence="9">Flavin transferase</fullName>
    </alternativeName>
</protein>
<evidence type="ECO:0000256" key="8">
    <source>
        <dbReference type="ARBA" id="ARBA00022842"/>
    </source>
</evidence>
<reference evidence="11 12" key="1">
    <citation type="submission" date="2018-03" db="EMBL/GenBank/DDBJ databases">
        <authorList>
            <person name="Keele B.F."/>
        </authorList>
    </citation>
    <scope>NUCLEOTIDE SEQUENCE [LARGE SCALE GENOMIC DNA]</scope>
    <source>
        <strain evidence="11 12">CECT 8811</strain>
    </source>
</reference>
<keyword evidence="8" id="KW-0460">Magnesium</keyword>
<gene>
    <name evidence="11" type="ORF">ALP8811_00478</name>
</gene>
<dbReference type="GO" id="GO:0046872">
    <property type="term" value="F:metal ion binding"/>
    <property type="evidence" value="ECO:0007669"/>
    <property type="project" value="UniProtKB-KW"/>
</dbReference>
<dbReference type="InterPro" id="IPR003374">
    <property type="entry name" value="ApbE-like_sf"/>
</dbReference>
<comment type="catalytic activity">
    <reaction evidence="10">
        <text>L-threonyl-[protein] + FAD = FMN-L-threonyl-[protein] + AMP + H(+)</text>
        <dbReference type="Rhea" id="RHEA:36847"/>
        <dbReference type="Rhea" id="RHEA-COMP:11060"/>
        <dbReference type="Rhea" id="RHEA-COMP:11061"/>
        <dbReference type="ChEBI" id="CHEBI:15378"/>
        <dbReference type="ChEBI" id="CHEBI:30013"/>
        <dbReference type="ChEBI" id="CHEBI:57692"/>
        <dbReference type="ChEBI" id="CHEBI:74257"/>
        <dbReference type="ChEBI" id="CHEBI:456215"/>
        <dbReference type="EC" id="2.7.1.180"/>
    </reaction>
</comment>
<evidence type="ECO:0000256" key="2">
    <source>
        <dbReference type="ARBA" id="ARBA00011955"/>
    </source>
</evidence>
<evidence type="ECO:0000256" key="6">
    <source>
        <dbReference type="ARBA" id="ARBA00022723"/>
    </source>
</evidence>
<dbReference type="Proteomes" id="UP000244911">
    <property type="component" value="Unassembled WGS sequence"/>
</dbReference>
<keyword evidence="4" id="KW-0285">Flavoprotein</keyword>
<dbReference type="PANTHER" id="PTHR30040:SF2">
    <property type="entry name" value="FAD:PROTEIN FMN TRANSFERASE"/>
    <property type="match status" value="1"/>
</dbReference>
<evidence type="ECO:0000313" key="12">
    <source>
        <dbReference type="Proteomes" id="UP000244911"/>
    </source>
</evidence>
<dbReference type="EC" id="2.7.1.180" evidence="2"/>
<keyword evidence="12" id="KW-1185">Reference proteome</keyword>
<evidence type="ECO:0000256" key="3">
    <source>
        <dbReference type="ARBA" id="ARBA00016337"/>
    </source>
</evidence>
<dbReference type="OrthoDB" id="9778595at2"/>
<evidence type="ECO:0000313" key="11">
    <source>
        <dbReference type="EMBL" id="SPF75488.1"/>
    </source>
</evidence>
<keyword evidence="6" id="KW-0479">Metal-binding</keyword>
<name>A0A2R8AHJ3_9RHOB</name>
<evidence type="ECO:0000256" key="1">
    <source>
        <dbReference type="ARBA" id="ARBA00001946"/>
    </source>
</evidence>
<evidence type="ECO:0000256" key="7">
    <source>
        <dbReference type="ARBA" id="ARBA00022827"/>
    </source>
</evidence>
<dbReference type="AlphaFoldDB" id="A0A2R8AHJ3"/>